<keyword evidence="2" id="KW-1185">Reference proteome</keyword>
<organism evidence="1 2">
    <name type="scientific">Mogibacterium pumilum</name>
    <dbReference type="NCBI Taxonomy" id="86332"/>
    <lineage>
        <taxon>Bacteria</taxon>
        <taxon>Bacillati</taxon>
        <taxon>Bacillota</taxon>
        <taxon>Clostridia</taxon>
        <taxon>Peptostreptococcales</taxon>
        <taxon>Anaerovoracaceae</taxon>
        <taxon>Mogibacterium</taxon>
    </lineage>
</organism>
<evidence type="ECO:0000313" key="1">
    <source>
        <dbReference type="EMBL" id="ASS37395.1"/>
    </source>
</evidence>
<proteinExistence type="predicted"/>
<evidence type="ECO:0000313" key="2">
    <source>
        <dbReference type="Proteomes" id="UP000214689"/>
    </source>
</evidence>
<gene>
    <name evidence="1" type="ORF">AXF17_02215</name>
</gene>
<dbReference type="RefSeq" id="WP_094233623.1">
    <property type="nucleotide sequence ID" value="NZ_CP016199.1"/>
</dbReference>
<accession>A0A223AR25</accession>
<sequence length="109" mass="12120">MSLEVINKAREQITEESLKIGGSLANFIEEHLNEVCKTEDVATHITAEGKSIEDLISKITSEARKNARNNVGCLTDEEVLQIIDDYYEIHIKPSSNTTSLGTIDILDLM</sequence>
<name>A0A223AR25_9FIRM</name>
<dbReference type="Proteomes" id="UP000214689">
    <property type="component" value="Chromosome"/>
</dbReference>
<protein>
    <submittedName>
        <fullName evidence="1">Uncharacterized protein</fullName>
    </submittedName>
</protein>
<dbReference type="EMBL" id="CP016199">
    <property type="protein sequence ID" value="ASS37395.1"/>
    <property type="molecule type" value="Genomic_DNA"/>
</dbReference>
<dbReference type="AlphaFoldDB" id="A0A223AR25"/>
<reference evidence="2" key="1">
    <citation type="submission" date="2016-05" db="EMBL/GenBank/DDBJ databases">
        <authorList>
            <person name="Holder M.E."/>
            <person name="Ajami N.J."/>
            <person name="Petrosino J.F."/>
        </authorList>
    </citation>
    <scope>NUCLEOTIDE SEQUENCE [LARGE SCALE GENOMIC DNA]</scope>
    <source>
        <strain evidence="2">ATCC 700696</strain>
    </source>
</reference>
<dbReference type="OrthoDB" id="9886888at2"/>